<dbReference type="Proteomes" id="UP001341281">
    <property type="component" value="Chromosome 02"/>
</dbReference>
<proteinExistence type="predicted"/>
<dbReference type="AlphaFoldDB" id="A0AAQ3SSR2"/>
<accession>A0AAQ3SSR2</accession>
<dbReference type="EMBL" id="CP144746">
    <property type="protein sequence ID" value="WVZ59312.1"/>
    <property type="molecule type" value="Genomic_DNA"/>
</dbReference>
<name>A0AAQ3SSR2_PASNO</name>
<gene>
    <name evidence="1" type="ORF">U9M48_009469</name>
</gene>
<evidence type="ECO:0000313" key="2">
    <source>
        <dbReference type="Proteomes" id="UP001341281"/>
    </source>
</evidence>
<protein>
    <submittedName>
        <fullName evidence="1">Uncharacterized protein</fullName>
    </submittedName>
</protein>
<evidence type="ECO:0000313" key="1">
    <source>
        <dbReference type="EMBL" id="WVZ59312.1"/>
    </source>
</evidence>
<organism evidence="1 2">
    <name type="scientific">Paspalum notatum var. saurae</name>
    <dbReference type="NCBI Taxonomy" id="547442"/>
    <lineage>
        <taxon>Eukaryota</taxon>
        <taxon>Viridiplantae</taxon>
        <taxon>Streptophyta</taxon>
        <taxon>Embryophyta</taxon>
        <taxon>Tracheophyta</taxon>
        <taxon>Spermatophyta</taxon>
        <taxon>Magnoliopsida</taxon>
        <taxon>Liliopsida</taxon>
        <taxon>Poales</taxon>
        <taxon>Poaceae</taxon>
        <taxon>PACMAD clade</taxon>
        <taxon>Panicoideae</taxon>
        <taxon>Andropogonodae</taxon>
        <taxon>Paspaleae</taxon>
        <taxon>Paspalinae</taxon>
        <taxon>Paspalum</taxon>
    </lineage>
</organism>
<reference evidence="1 2" key="1">
    <citation type="submission" date="2024-02" db="EMBL/GenBank/DDBJ databases">
        <title>High-quality chromosome-scale genome assembly of Pensacola bahiagrass (Paspalum notatum Flugge var. saurae).</title>
        <authorList>
            <person name="Vega J.M."/>
            <person name="Podio M."/>
            <person name="Orjuela J."/>
            <person name="Siena L.A."/>
            <person name="Pessino S.C."/>
            <person name="Combes M.C."/>
            <person name="Mariac C."/>
            <person name="Albertini E."/>
            <person name="Pupilli F."/>
            <person name="Ortiz J.P.A."/>
            <person name="Leblanc O."/>
        </authorList>
    </citation>
    <scope>NUCLEOTIDE SEQUENCE [LARGE SCALE GENOMIC DNA]</scope>
    <source>
        <strain evidence="1">R1</strain>
        <tissue evidence="1">Leaf</tissue>
    </source>
</reference>
<sequence>MCLGEGKALNLNPAATVAGPTKEASWWRPSRQRGRRRRGILAAAVSGTEDEEAGRWRTGSRVLVGGAAGDAEIGRRRRWSEEDKVGVRGWEDEASRGGWGVTWAKSFMG</sequence>
<keyword evidence="2" id="KW-1185">Reference proteome</keyword>